<name>A0A835J3D2_9ROSI</name>
<gene>
    <name evidence="1" type="ORF">SADUNF_Sadunf17G0092400</name>
</gene>
<dbReference type="Proteomes" id="UP000657918">
    <property type="component" value="Unassembled WGS sequence"/>
</dbReference>
<evidence type="ECO:0000313" key="1">
    <source>
        <dbReference type="EMBL" id="KAF9663827.1"/>
    </source>
</evidence>
<organism evidence="1 2">
    <name type="scientific">Salix dunnii</name>
    <dbReference type="NCBI Taxonomy" id="1413687"/>
    <lineage>
        <taxon>Eukaryota</taxon>
        <taxon>Viridiplantae</taxon>
        <taxon>Streptophyta</taxon>
        <taxon>Embryophyta</taxon>
        <taxon>Tracheophyta</taxon>
        <taxon>Spermatophyta</taxon>
        <taxon>Magnoliopsida</taxon>
        <taxon>eudicotyledons</taxon>
        <taxon>Gunneridae</taxon>
        <taxon>Pentapetalae</taxon>
        <taxon>rosids</taxon>
        <taxon>fabids</taxon>
        <taxon>Malpighiales</taxon>
        <taxon>Salicaceae</taxon>
        <taxon>Saliceae</taxon>
        <taxon>Salix</taxon>
    </lineage>
</organism>
<dbReference type="AlphaFoldDB" id="A0A835J3D2"/>
<proteinExistence type="predicted"/>
<evidence type="ECO:0000313" key="2">
    <source>
        <dbReference type="Proteomes" id="UP000657918"/>
    </source>
</evidence>
<accession>A0A835J3D2</accession>
<protein>
    <submittedName>
        <fullName evidence="1">Uncharacterized protein</fullName>
    </submittedName>
</protein>
<reference evidence="1 2" key="1">
    <citation type="submission" date="2020-10" db="EMBL/GenBank/DDBJ databases">
        <title>Plant Genome Project.</title>
        <authorList>
            <person name="Zhang R.-G."/>
        </authorList>
    </citation>
    <scope>NUCLEOTIDE SEQUENCE [LARGE SCALE GENOMIC DNA]</scope>
    <source>
        <strain evidence="1">FAFU-HL-1</strain>
        <tissue evidence="1">Leaf</tissue>
    </source>
</reference>
<keyword evidence="2" id="KW-1185">Reference proteome</keyword>
<comment type="caution">
    <text evidence="1">The sequence shown here is derived from an EMBL/GenBank/DDBJ whole genome shotgun (WGS) entry which is preliminary data.</text>
</comment>
<sequence>MNFKVWPRASPVVAVLTDKPRASLLIESLTTSRRSRDCCLDCKEAFGRYVCEFRAWFSGAAD</sequence>
<dbReference type="EMBL" id="JADGMS010000017">
    <property type="protein sequence ID" value="KAF9663827.1"/>
    <property type="molecule type" value="Genomic_DNA"/>
</dbReference>